<dbReference type="SMART" id="SM00342">
    <property type="entry name" value="HTH_ARAC"/>
    <property type="match status" value="1"/>
</dbReference>
<dbReference type="PROSITE" id="PS01124">
    <property type="entry name" value="HTH_ARAC_FAMILY_2"/>
    <property type="match status" value="1"/>
</dbReference>
<proteinExistence type="predicted"/>
<dbReference type="InterPro" id="IPR050204">
    <property type="entry name" value="AraC_XylS_family_regulators"/>
</dbReference>
<evidence type="ECO:0000256" key="1">
    <source>
        <dbReference type="ARBA" id="ARBA00023015"/>
    </source>
</evidence>
<evidence type="ECO:0000256" key="2">
    <source>
        <dbReference type="ARBA" id="ARBA00023125"/>
    </source>
</evidence>
<feature type="domain" description="HTH araC/xylS-type" evidence="4">
    <location>
        <begin position="145"/>
        <end position="246"/>
    </location>
</feature>
<dbReference type="Pfam" id="PF12833">
    <property type="entry name" value="HTH_18"/>
    <property type="match status" value="1"/>
</dbReference>
<keyword evidence="6" id="KW-1185">Reference proteome</keyword>
<evidence type="ECO:0000256" key="3">
    <source>
        <dbReference type="ARBA" id="ARBA00023163"/>
    </source>
</evidence>
<dbReference type="InterPro" id="IPR046532">
    <property type="entry name" value="DUF6597"/>
</dbReference>
<dbReference type="PANTHER" id="PTHR46796">
    <property type="entry name" value="HTH-TYPE TRANSCRIPTIONAL ACTIVATOR RHAS-RELATED"/>
    <property type="match status" value="1"/>
</dbReference>
<keyword evidence="3" id="KW-0804">Transcription</keyword>
<name>A0A1M5KQS4_9BACT</name>
<dbReference type="OrthoDB" id="635259at2"/>
<sequence length="260" mass="29125">MLYRETLPPPALSDLVRYFWSIESDDVPTAPVTYRLFAESAPGLVFFYHYNAGLVSGITHHHRDFAMPGKLGMMGAFLYPYALPFLFHESPQALTNTTVAIADFLGSDGISLKDEIANAAHHDARIAALSRYLLRKLKSRQREANGLFQCVQHIVRYKGATAIDALVSDLGISGRHFDRKFISAVGTSPKAFSRLIRFHSCLSLRKGKDFDNLTALALEAGYYDQSHFIRDFKAFSGLSPKQYFNLNDRHAADNFIKLSA</sequence>
<dbReference type="STRING" id="947013.SAMN04488109_0789"/>
<dbReference type="Gene3D" id="1.10.10.60">
    <property type="entry name" value="Homeodomain-like"/>
    <property type="match status" value="1"/>
</dbReference>
<keyword evidence="2 5" id="KW-0238">DNA-binding</keyword>
<keyword evidence="1" id="KW-0805">Transcription regulation</keyword>
<organism evidence="5 6">
    <name type="scientific">Chryseolinea serpens</name>
    <dbReference type="NCBI Taxonomy" id="947013"/>
    <lineage>
        <taxon>Bacteria</taxon>
        <taxon>Pseudomonadati</taxon>
        <taxon>Bacteroidota</taxon>
        <taxon>Cytophagia</taxon>
        <taxon>Cytophagales</taxon>
        <taxon>Fulvivirgaceae</taxon>
        <taxon>Chryseolinea</taxon>
    </lineage>
</organism>
<evidence type="ECO:0000259" key="4">
    <source>
        <dbReference type="PROSITE" id="PS01124"/>
    </source>
</evidence>
<dbReference type="EMBL" id="FQWQ01000001">
    <property type="protein sequence ID" value="SHG55154.1"/>
    <property type="molecule type" value="Genomic_DNA"/>
</dbReference>
<reference evidence="5 6" key="1">
    <citation type="submission" date="2016-11" db="EMBL/GenBank/DDBJ databases">
        <authorList>
            <person name="Jaros S."/>
            <person name="Januszkiewicz K."/>
            <person name="Wedrychowicz H."/>
        </authorList>
    </citation>
    <scope>NUCLEOTIDE SEQUENCE [LARGE SCALE GENOMIC DNA]</scope>
    <source>
        <strain evidence="5 6">DSM 24574</strain>
    </source>
</reference>
<dbReference type="AlphaFoldDB" id="A0A1M5KQS4"/>
<gene>
    <name evidence="5" type="ORF">SAMN04488109_0789</name>
</gene>
<dbReference type="PANTHER" id="PTHR46796:SF13">
    <property type="entry name" value="HTH-TYPE TRANSCRIPTIONAL ACTIVATOR RHAS"/>
    <property type="match status" value="1"/>
</dbReference>
<dbReference type="SUPFAM" id="SSF46689">
    <property type="entry name" value="Homeodomain-like"/>
    <property type="match status" value="1"/>
</dbReference>
<evidence type="ECO:0000313" key="6">
    <source>
        <dbReference type="Proteomes" id="UP000184212"/>
    </source>
</evidence>
<dbReference type="GO" id="GO:0003700">
    <property type="term" value="F:DNA-binding transcription factor activity"/>
    <property type="evidence" value="ECO:0007669"/>
    <property type="project" value="InterPro"/>
</dbReference>
<dbReference type="GO" id="GO:0043565">
    <property type="term" value="F:sequence-specific DNA binding"/>
    <property type="evidence" value="ECO:0007669"/>
    <property type="project" value="InterPro"/>
</dbReference>
<dbReference type="Proteomes" id="UP000184212">
    <property type="component" value="Unassembled WGS sequence"/>
</dbReference>
<protein>
    <submittedName>
        <fullName evidence="5">AraC-type DNA-binding protein</fullName>
    </submittedName>
</protein>
<dbReference type="Pfam" id="PF20240">
    <property type="entry name" value="DUF6597"/>
    <property type="match status" value="1"/>
</dbReference>
<dbReference type="InterPro" id="IPR018060">
    <property type="entry name" value="HTH_AraC"/>
</dbReference>
<accession>A0A1M5KQS4</accession>
<dbReference type="InterPro" id="IPR009057">
    <property type="entry name" value="Homeodomain-like_sf"/>
</dbReference>
<evidence type="ECO:0000313" key="5">
    <source>
        <dbReference type="EMBL" id="SHG55154.1"/>
    </source>
</evidence>